<dbReference type="EMBL" id="JBHMDY010000004">
    <property type="protein sequence ID" value="MFB9260243.1"/>
    <property type="molecule type" value="Genomic_DNA"/>
</dbReference>
<keyword evidence="2" id="KW-1003">Cell membrane</keyword>
<reference evidence="9 10" key="1">
    <citation type="submission" date="2024-09" db="EMBL/GenBank/DDBJ databases">
        <authorList>
            <person name="Sun Q."/>
            <person name="Mori K."/>
        </authorList>
    </citation>
    <scope>NUCLEOTIDE SEQUENCE [LARGE SCALE GENOMIC DNA]</scope>
    <source>
        <strain evidence="9 10">CCM 7659</strain>
    </source>
</reference>
<keyword evidence="6 8" id="KW-0472">Membrane</keyword>
<name>A0ABV5JR84_9ACTN</name>
<evidence type="ECO:0000313" key="9">
    <source>
        <dbReference type="EMBL" id="MFB9260243.1"/>
    </source>
</evidence>
<protein>
    <submittedName>
        <fullName evidence="9">Glycosyltransferase family 87 protein</fullName>
        <ecNumber evidence="9">2.4.-.-</ecNumber>
    </submittedName>
</protein>
<evidence type="ECO:0000256" key="5">
    <source>
        <dbReference type="ARBA" id="ARBA00022989"/>
    </source>
</evidence>
<feature type="transmembrane region" description="Helical" evidence="8">
    <location>
        <begin position="169"/>
        <end position="194"/>
    </location>
</feature>
<keyword evidence="5 8" id="KW-1133">Transmembrane helix</keyword>
<dbReference type="Proteomes" id="UP001589700">
    <property type="component" value="Unassembled WGS sequence"/>
</dbReference>
<keyword evidence="4 8" id="KW-0812">Transmembrane</keyword>
<dbReference type="Pfam" id="PF09594">
    <property type="entry name" value="GT87"/>
    <property type="match status" value="1"/>
</dbReference>
<keyword evidence="3 9" id="KW-0808">Transferase</keyword>
<evidence type="ECO:0000256" key="8">
    <source>
        <dbReference type="SAM" id="Phobius"/>
    </source>
</evidence>
<dbReference type="RefSeq" id="WP_338403490.1">
    <property type="nucleotide sequence ID" value="NZ_JAALDM010000038.1"/>
</dbReference>
<keyword evidence="9" id="KW-0328">Glycosyltransferase</keyword>
<evidence type="ECO:0000256" key="6">
    <source>
        <dbReference type="ARBA" id="ARBA00023136"/>
    </source>
</evidence>
<feature type="transmembrane region" description="Helical" evidence="8">
    <location>
        <begin position="360"/>
        <end position="380"/>
    </location>
</feature>
<feature type="transmembrane region" description="Helical" evidence="8">
    <location>
        <begin position="93"/>
        <end position="113"/>
    </location>
</feature>
<comment type="subcellular location">
    <subcellularLocation>
        <location evidence="1">Cell membrane</location>
        <topology evidence="1">Multi-pass membrane protein</topology>
    </subcellularLocation>
</comment>
<evidence type="ECO:0000256" key="2">
    <source>
        <dbReference type="ARBA" id="ARBA00022475"/>
    </source>
</evidence>
<gene>
    <name evidence="9" type="ORF">ACFFVD_10540</name>
</gene>
<feature type="transmembrane region" description="Helical" evidence="8">
    <location>
        <begin position="201"/>
        <end position="226"/>
    </location>
</feature>
<dbReference type="InterPro" id="IPR018584">
    <property type="entry name" value="GT87"/>
</dbReference>
<dbReference type="GO" id="GO:0016757">
    <property type="term" value="F:glycosyltransferase activity"/>
    <property type="evidence" value="ECO:0007669"/>
    <property type="project" value="UniProtKB-KW"/>
</dbReference>
<comment type="similarity">
    <text evidence="7">Belongs to the glycosyltransferase 87 family.</text>
</comment>
<evidence type="ECO:0000313" key="10">
    <source>
        <dbReference type="Proteomes" id="UP001589700"/>
    </source>
</evidence>
<sequence length="398" mass="44411">MPLPTRSTMTVPRILSNVLWPLAIMTVIHRVLIRAINGSITNDFGTVYAATRRFLAGEPVYSENLLTVQPHYLYAPSGTLMLSPFGIFDNYTIARWLFILVNTAAIILALWLLMRLFNLDVKTFAAPAILLAAFSTEAVTNTLVFTNINGVIFLCQVAFLYLLHTRRLWWAGVAMGLSLAIKPMLAPLLVLPLIRKQWQPFVGALAIPAAAMAAGWAMTVDAASYLDTTMPYMGEVRDYYNSSLSGLGVYYGIPEPLILVARILVVAATLLAVWLLLDYRHNNEVLWLATTSGVVLAGVFLVSTLGQMYYSMMLIPIMLTVVLKDSLVRTWPAWLAAYAFFFPDVWESVRWPYYGRVLEFAHPTLGWLLLLVTVLVVLLWRRASPDRHERIAPSAAAA</sequence>
<feature type="transmembrane region" description="Helical" evidence="8">
    <location>
        <begin position="143"/>
        <end position="163"/>
    </location>
</feature>
<comment type="caution">
    <text evidence="9">The sequence shown here is derived from an EMBL/GenBank/DDBJ whole genome shotgun (WGS) entry which is preliminary data.</text>
</comment>
<evidence type="ECO:0000256" key="1">
    <source>
        <dbReference type="ARBA" id="ARBA00004651"/>
    </source>
</evidence>
<organism evidence="9 10">
    <name type="scientific">Dietzia aerolata</name>
    <dbReference type="NCBI Taxonomy" id="595984"/>
    <lineage>
        <taxon>Bacteria</taxon>
        <taxon>Bacillati</taxon>
        <taxon>Actinomycetota</taxon>
        <taxon>Actinomycetes</taxon>
        <taxon>Mycobacteriales</taxon>
        <taxon>Dietziaceae</taxon>
        <taxon>Dietzia</taxon>
    </lineage>
</organism>
<evidence type="ECO:0000256" key="3">
    <source>
        <dbReference type="ARBA" id="ARBA00022679"/>
    </source>
</evidence>
<evidence type="ECO:0000256" key="7">
    <source>
        <dbReference type="ARBA" id="ARBA00024033"/>
    </source>
</evidence>
<feature type="transmembrane region" description="Helical" evidence="8">
    <location>
        <begin position="284"/>
        <end position="302"/>
    </location>
</feature>
<proteinExistence type="inferred from homology"/>
<feature type="transmembrane region" description="Helical" evidence="8">
    <location>
        <begin position="257"/>
        <end position="277"/>
    </location>
</feature>
<evidence type="ECO:0000256" key="4">
    <source>
        <dbReference type="ARBA" id="ARBA00022692"/>
    </source>
</evidence>
<dbReference type="EC" id="2.4.-.-" evidence="9"/>
<accession>A0ABV5JR84</accession>
<keyword evidence="10" id="KW-1185">Reference proteome</keyword>